<evidence type="ECO:0000256" key="3">
    <source>
        <dbReference type="SAM" id="Coils"/>
    </source>
</evidence>
<dbReference type="Pfam" id="PF04966">
    <property type="entry name" value="OprB"/>
    <property type="match status" value="1"/>
</dbReference>
<feature type="domain" description="SLH" evidence="4">
    <location>
        <begin position="49"/>
        <end position="115"/>
    </location>
</feature>
<dbReference type="PANTHER" id="PTHR43308">
    <property type="entry name" value="OUTER MEMBRANE PROTEIN ALPHA-RELATED"/>
    <property type="match status" value="1"/>
</dbReference>
<dbReference type="InterPro" id="IPR047684">
    <property type="entry name" value="Por_som-like"/>
</dbReference>
<organism evidence="5">
    <name type="scientific">Planktothricoides sp. SpSt-374</name>
    <dbReference type="NCBI Taxonomy" id="2282167"/>
    <lineage>
        <taxon>Bacteria</taxon>
        <taxon>Bacillati</taxon>
        <taxon>Cyanobacteriota</taxon>
        <taxon>Cyanophyceae</taxon>
        <taxon>Oscillatoriophycideae</taxon>
        <taxon>Oscillatoriales</taxon>
        <taxon>Oscillatoriaceae</taxon>
        <taxon>Planktothricoides</taxon>
    </lineage>
</organism>
<proteinExistence type="inferred from homology"/>
<dbReference type="GO" id="GO:0016020">
    <property type="term" value="C:membrane"/>
    <property type="evidence" value="ECO:0007669"/>
    <property type="project" value="InterPro"/>
</dbReference>
<dbReference type="Gene3D" id="2.40.160.180">
    <property type="entry name" value="Carbohydrate-selective porin OprB"/>
    <property type="match status" value="1"/>
</dbReference>
<comment type="caution">
    <text evidence="5">The sequence shown here is derived from an EMBL/GenBank/DDBJ whole genome shotgun (WGS) entry which is preliminary data.</text>
</comment>
<gene>
    <name evidence="5" type="ORF">ENR15_09140</name>
</gene>
<evidence type="ECO:0000256" key="1">
    <source>
        <dbReference type="ARBA" id="ARBA00008769"/>
    </source>
</evidence>
<dbReference type="InterPro" id="IPR001119">
    <property type="entry name" value="SLH_dom"/>
</dbReference>
<keyword evidence="3" id="KW-0175">Coiled coil</keyword>
<dbReference type="InterPro" id="IPR038673">
    <property type="entry name" value="OprB_sf"/>
</dbReference>
<dbReference type="PANTHER" id="PTHR43308:SF1">
    <property type="entry name" value="OUTER MEMBRANE PROTEIN ALPHA"/>
    <property type="match status" value="1"/>
</dbReference>
<dbReference type="SUPFAM" id="SSF56935">
    <property type="entry name" value="Porins"/>
    <property type="match status" value="1"/>
</dbReference>
<name>A0A7C3VRF2_9CYAN</name>
<accession>A0A7C3VRF2</accession>
<sequence>MTLLLSLVPRAGANPVAEPKAADFSVLEQLEEYNPVNLSLQEQTPLERVNSVFDLTDVFPRDWAYGALERLGERYGCLLAYPDGTYRGNRAILRYEFAAQLAPCLDALEQQIKQATGQITEADLQDIRRLQQEFAAELATLRGRVDGVEAQTAELEANRFTRSATVFGGEVILGLSAAAGGGPPGDGDSEPAFHQFTRLQTVSTFTGKDRLRVELAVGNFSDRGFGNREAVDTDMALLSFQADSGNRVQLSKVEYRFAVGDRVVFTFRPVGFSLSSVLTANSPYFDSGRGAISRFAEENPVFKIGRLDGGMGLDWLVADKVRFQLAYGTRNSENSTPGGGLFGNDHSALGAQLLLRPAPRLLTGVSYINGYDEDGRLDTFTGSFNADTSGRLGKPAHIHAVSGTLQWRLQDNLTFGTWGGLMWTDFINQDASATTTTYLFSLGYSDPFGRRGDLAAILFGQPPKLVSGDGVTEDADTSLHFEAFYRFRMSDRLSITPGFFYITNPEHNSSNDDIFVGTVRSVFRF</sequence>
<feature type="coiled-coil region" evidence="3">
    <location>
        <begin position="105"/>
        <end position="158"/>
    </location>
</feature>
<dbReference type="InterPro" id="IPR051465">
    <property type="entry name" value="Cell_Envelope_Struct_Comp"/>
</dbReference>
<dbReference type="EMBL" id="DSPX01000091">
    <property type="protein sequence ID" value="HGG00796.1"/>
    <property type="molecule type" value="Genomic_DNA"/>
</dbReference>
<dbReference type="PROSITE" id="PS51272">
    <property type="entry name" value="SLH"/>
    <property type="match status" value="1"/>
</dbReference>
<protein>
    <submittedName>
        <fullName evidence="5">S-layer protein</fullName>
    </submittedName>
</protein>
<evidence type="ECO:0000313" key="5">
    <source>
        <dbReference type="EMBL" id="HGG00796.1"/>
    </source>
</evidence>
<dbReference type="GO" id="GO:0015288">
    <property type="term" value="F:porin activity"/>
    <property type="evidence" value="ECO:0007669"/>
    <property type="project" value="InterPro"/>
</dbReference>
<comment type="similarity">
    <text evidence="1 2">Belongs to the OprB family.</text>
</comment>
<dbReference type="NCBIfam" id="NF033921">
    <property type="entry name" value="por_somb"/>
    <property type="match status" value="1"/>
</dbReference>
<reference evidence="5" key="1">
    <citation type="journal article" date="2020" name="mSystems">
        <title>Genome- and Community-Level Interaction Insights into Carbon Utilization and Element Cycling Functions of Hydrothermarchaeota in Hydrothermal Sediment.</title>
        <authorList>
            <person name="Zhou Z."/>
            <person name="Liu Y."/>
            <person name="Xu W."/>
            <person name="Pan J."/>
            <person name="Luo Z.H."/>
            <person name="Li M."/>
        </authorList>
    </citation>
    <scope>NUCLEOTIDE SEQUENCE [LARGE SCALE GENOMIC DNA]</scope>
    <source>
        <strain evidence="5">SpSt-374</strain>
    </source>
</reference>
<dbReference type="GO" id="GO:0008643">
    <property type="term" value="P:carbohydrate transport"/>
    <property type="evidence" value="ECO:0007669"/>
    <property type="project" value="InterPro"/>
</dbReference>
<evidence type="ECO:0000256" key="2">
    <source>
        <dbReference type="RuleBase" id="RU363072"/>
    </source>
</evidence>
<dbReference type="InterPro" id="IPR007049">
    <property type="entry name" value="Carb-sel_porin_OprB"/>
</dbReference>
<dbReference type="AlphaFoldDB" id="A0A7C3VRF2"/>
<evidence type="ECO:0000259" key="4">
    <source>
        <dbReference type="PROSITE" id="PS51272"/>
    </source>
</evidence>